<evidence type="ECO:0000313" key="2">
    <source>
        <dbReference type="EMBL" id="ATC64352.1"/>
    </source>
</evidence>
<name>A0A290QKG3_9BACT</name>
<proteinExistence type="predicted"/>
<feature type="transmembrane region" description="Helical" evidence="1">
    <location>
        <begin position="39"/>
        <end position="57"/>
    </location>
</feature>
<dbReference type="RefSeq" id="WP_096055984.1">
    <property type="nucleotide sequence ID" value="NZ_CP023344.1"/>
</dbReference>
<accession>A0A290QKG3</accession>
<evidence type="ECO:0000313" key="3">
    <source>
        <dbReference type="Proteomes" id="UP000217265"/>
    </source>
</evidence>
<sequence>MNTANAIGFFLLGTVMQVAALTASPSAGSSIGLADTQTLWLQLMGLVTGAIGAGYLLRMGAQEMSVMLNRLVLRRSEAREQITQGARARQAMPVGVRVRF</sequence>
<keyword evidence="1" id="KW-0472">Membrane</keyword>
<dbReference type="Proteomes" id="UP000217265">
    <property type="component" value="Chromosome"/>
</dbReference>
<dbReference type="KEGG" id="vbh:CMV30_10520"/>
<keyword evidence="1" id="KW-0812">Transmembrane</keyword>
<keyword evidence="3" id="KW-1185">Reference proteome</keyword>
<gene>
    <name evidence="2" type="ORF">CMV30_10520</name>
</gene>
<evidence type="ECO:0000256" key="1">
    <source>
        <dbReference type="SAM" id="Phobius"/>
    </source>
</evidence>
<protein>
    <submittedName>
        <fullName evidence="2">Uncharacterized protein</fullName>
    </submittedName>
</protein>
<dbReference type="AlphaFoldDB" id="A0A290QKG3"/>
<keyword evidence="1" id="KW-1133">Transmembrane helix</keyword>
<organism evidence="2 3">
    <name type="scientific">Nibricoccus aquaticus</name>
    <dbReference type="NCBI Taxonomy" id="2576891"/>
    <lineage>
        <taxon>Bacteria</taxon>
        <taxon>Pseudomonadati</taxon>
        <taxon>Verrucomicrobiota</taxon>
        <taxon>Opitutia</taxon>
        <taxon>Opitutales</taxon>
        <taxon>Opitutaceae</taxon>
        <taxon>Nibricoccus</taxon>
    </lineage>
</organism>
<dbReference type="EMBL" id="CP023344">
    <property type="protein sequence ID" value="ATC64352.1"/>
    <property type="molecule type" value="Genomic_DNA"/>
</dbReference>
<reference evidence="2 3" key="1">
    <citation type="submission" date="2017-09" db="EMBL/GenBank/DDBJ databases">
        <title>Complete genome sequence of Verrucomicrobial strain HZ-65, isolated from freshwater.</title>
        <authorList>
            <person name="Choi A."/>
        </authorList>
    </citation>
    <scope>NUCLEOTIDE SEQUENCE [LARGE SCALE GENOMIC DNA]</scope>
    <source>
        <strain evidence="2 3">HZ-65</strain>
    </source>
</reference>